<dbReference type="Gene3D" id="1.10.10.10">
    <property type="entry name" value="Winged helix-like DNA-binding domain superfamily/Winged helix DNA-binding domain"/>
    <property type="match status" value="1"/>
</dbReference>
<dbReference type="GO" id="GO:0003700">
    <property type="term" value="F:DNA-binding transcription factor activity"/>
    <property type="evidence" value="ECO:0007669"/>
    <property type="project" value="InterPro"/>
</dbReference>
<keyword evidence="4" id="KW-0804">Transcription</keyword>
<dbReference type="SUPFAM" id="SSF53850">
    <property type="entry name" value="Periplasmic binding protein-like II"/>
    <property type="match status" value="1"/>
</dbReference>
<dbReference type="AlphaFoldDB" id="A0A1W1ULH5"/>
<dbReference type="EMBL" id="FWWV01000008">
    <property type="protein sequence ID" value="SMB81988.1"/>
    <property type="molecule type" value="Genomic_DNA"/>
</dbReference>
<sequence>MLNKLEALKVFCTTAETMQFRETANRLAVSPPVITRIIAELEQHLGEPLFQRNTRQIRLTDFGEQFLPQAQQLLEESERLFTPAKHRHLDEMGGLVRVTVPELPEQEAILAELLAGLKPYPNLIIDWRVDTVRLNVVEAQIDIGIRIGNLADSRLIARRVGAVSEKIVASPSLLAQTGVPHDLEQLQKQFPLSAALDANSGRFWAWYLNQDLQFTPRKPRFIGSNMYNNLQAARCGIAFAHLLDWVCDPYIANGELEEVLAQIPKIRWPVYLYRPQRTVTPTRVKVVFDMLLEILQKYFK</sequence>
<dbReference type="Pfam" id="PF03466">
    <property type="entry name" value="LysR_substrate"/>
    <property type="match status" value="1"/>
</dbReference>
<dbReference type="Gene3D" id="3.40.190.290">
    <property type="match status" value="1"/>
</dbReference>
<reference evidence="7" key="1">
    <citation type="submission" date="2017-04" db="EMBL/GenBank/DDBJ databases">
        <authorList>
            <person name="Varghese N."/>
            <person name="Submissions S."/>
        </authorList>
    </citation>
    <scope>NUCLEOTIDE SEQUENCE [LARGE SCALE GENOMIC DNA]</scope>
    <source>
        <strain evidence="7">DSM 23072</strain>
    </source>
</reference>
<proteinExistence type="inferred from homology"/>
<dbReference type="PROSITE" id="PS50931">
    <property type="entry name" value="HTH_LYSR"/>
    <property type="match status" value="1"/>
</dbReference>
<organism evidence="6 7">
    <name type="scientific">Pasteurella testudinis DSM 23072</name>
    <dbReference type="NCBI Taxonomy" id="1122938"/>
    <lineage>
        <taxon>Bacteria</taxon>
        <taxon>Pseudomonadati</taxon>
        <taxon>Pseudomonadota</taxon>
        <taxon>Gammaproteobacteria</taxon>
        <taxon>Pasteurellales</taxon>
        <taxon>Pasteurellaceae</taxon>
        <taxon>Pasteurella</taxon>
    </lineage>
</organism>
<comment type="similarity">
    <text evidence="1">Belongs to the LysR transcriptional regulatory family.</text>
</comment>
<dbReference type="SUPFAM" id="SSF46785">
    <property type="entry name" value="Winged helix' DNA-binding domain"/>
    <property type="match status" value="1"/>
</dbReference>
<dbReference type="PANTHER" id="PTHR30537:SF3">
    <property type="entry name" value="TRANSCRIPTIONAL REGULATORY PROTEIN"/>
    <property type="match status" value="1"/>
</dbReference>
<accession>A0A1W1ULH5</accession>
<dbReference type="InterPro" id="IPR005119">
    <property type="entry name" value="LysR_subst-bd"/>
</dbReference>
<evidence type="ECO:0000256" key="1">
    <source>
        <dbReference type="ARBA" id="ARBA00009437"/>
    </source>
</evidence>
<evidence type="ECO:0000256" key="4">
    <source>
        <dbReference type="ARBA" id="ARBA00023163"/>
    </source>
</evidence>
<dbReference type="STRING" id="1122938.SAMN05660772_01969"/>
<dbReference type="InterPro" id="IPR036388">
    <property type="entry name" value="WH-like_DNA-bd_sf"/>
</dbReference>
<dbReference type="PANTHER" id="PTHR30537">
    <property type="entry name" value="HTH-TYPE TRANSCRIPTIONAL REGULATOR"/>
    <property type="match status" value="1"/>
</dbReference>
<dbReference type="RefSeq" id="WP_084256399.1">
    <property type="nucleotide sequence ID" value="NZ_FWWV01000008.1"/>
</dbReference>
<dbReference type="Pfam" id="PF00126">
    <property type="entry name" value="HTH_1"/>
    <property type="match status" value="1"/>
</dbReference>
<dbReference type="FunFam" id="1.10.10.10:FF:000001">
    <property type="entry name" value="LysR family transcriptional regulator"/>
    <property type="match status" value="1"/>
</dbReference>
<dbReference type="CDD" id="cd08422">
    <property type="entry name" value="PBP2_CrgA_like"/>
    <property type="match status" value="1"/>
</dbReference>
<dbReference type="InterPro" id="IPR000847">
    <property type="entry name" value="LysR_HTH_N"/>
</dbReference>
<name>A0A1W1ULH5_9PAST</name>
<keyword evidence="2" id="KW-0805">Transcription regulation</keyword>
<evidence type="ECO:0000256" key="2">
    <source>
        <dbReference type="ARBA" id="ARBA00023015"/>
    </source>
</evidence>
<evidence type="ECO:0000256" key="3">
    <source>
        <dbReference type="ARBA" id="ARBA00023125"/>
    </source>
</evidence>
<dbReference type="GO" id="GO:0006351">
    <property type="term" value="P:DNA-templated transcription"/>
    <property type="evidence" value="ECO:0007669"/>
    <property type="project" value="TreeGrafter"/>
</dbReference>
<dbReference type="InterPro" id="IPR058163">
    <property type="entry name" value="LysR-type_TF_proteobact-type"/>
</dbReference>
<keyword evidence="3 6" id="KW-0238">DNA-binding</keyword>
<dbReference type="Proteomes" id="UP000192408">
    <property type="component" value="Unassembled WGS sequence"/>
</dbReference>
<protein>
    <submittedName>
        <fullName evidence="6">DNA-binding transcriptional regulator, LysR family</fullName>
    </submittedName>
</protein>
<gene>
    <name evidence="6" type="ORF">SAMN05660772_01969</name>
</gene>
<feature type="domain" description="HTH lysR-type" evidence="5">
    <location>
        <begin position="1"/>
        <end position="60"/>
    </location>
</feature>
<evidence type="ECO:0000313" key="7">
    <source>
        <dbReference type="Proteomes" id="UP000192408"/>
    </source>
</evidence>
<dbReference type="GO" id="GO:0043565">
    <property type="term" value="F:sequence-specific DNA binding"/>
    <property type="evidence" value="ECO:0007669"/>
    <property type="project" value="TreeGrafter"/>
</dbReference>
<evidence type="ECO:0000259" key="5">
    <source>
        <dbReference type="PROSITE" id="PS50931"/>
    </source>
</evidence>
<evidence type="ECO:0000313" key="6">
    <source>
        <dbReference type="EMBL" id="SMB81988.1"/>
    </source>
</evidence>
<dbReference type="InterPro" id="IPR036390">
    <property type="entry name" value="WH_DNA-bd_sf"/>
</dbReference>
<keyword evidence="7" id="KW-1185">Reference proteome</keyword>